<evidence type="ECO:0000313" key="1">
    <source>
        <dbReference type="EMBL" id="MEN1761290.1"/>
    </source>
</evidence>
<dbReference type="EMBL" id="JBCITM010000014">
    <property type="protein sequence ID" value="MEN1761290.1"/>
    <property type="molecule type" value="Genomic_DNA"/>
</dbReference>
<dbReference type="InterPro" id="IPR046674">
    <property type="entry name" value="DUF6544"/>
</dbReference>
<keyword evidence="2" id="KW-1185">Reference proteome</keyword>
<proteinExistence type="predicted"/>
<protein>
    <submittedName>
        <fullName evidence="1">DUF6544 family protein</fullName>
    </submittedName>
</protein>
<dbReference type="Proteomes" id="UP001407405">
    <property type="component" value="Unassembled WGS sequence"/>
</dbReference>
<name>A0ABU9VWQ2_9CLOT</name>
<gene>
    <name evidence="1" type="ORF">AAIG11_12430</name>
</gene>
<dbReference type="Pfam" id="PF20181">
    <property type="entry name" value="DUF6544"/>
    <property type="match status" value="1"/>
</dbReference>
<dbReference type="RefSeq" id="WP_343186590.1">
    <property type="nucleotide sequence ID" value="NZ_JBCITM010000014.1"/>
</dbReference>
<reference evidence="1 2" key="1">
    <citation type="submission" date="2024-04" db="EMBL/GenBank/DDBJ databases">
        <title>Genome sequencing and metabolic network reconstruction of aminoacids and betaine degradation by Anoxynatronum sibiricum.</title>
        <authorList>
            <person name="Detkova E.N."/>
            <person name="Boltjanskaja Y.V."/>
            <person name="Mardanov A.V."/>
            <person name="Kevbrin V."/>
        </authorList>
    </citation>
    <scope>NUCLEOTIDE SEQUENCE [LARGE SCALE GENOMIC DNA]</scope>
    <source>
        <strain evidence="1 2">Z-7981</strain>
    </source>
</reference>
<sequence>MIKRIVLKAGIVLVVLLLTLIAASSIAHLFFKQHVKQEVEMLFHQVQHQGELVTQEDLEGLPKNVQAWLEYSGIIGREKIATVRLKQTASMRLGKDQSWMPVEAEQYFTSETPGFIWRARVQAAPFIHIAARDKYDHGHGNMLIKPLSLITLSDAKGAEIDQGTMLRYLAETMWFPSAALEDYIVWETIDDTHAKATMTYEDVQASGIFTFNSDGAAVKFEAERYGEFNGAFRLHTWAVPVSDYRSFDGMMVPTKGEVTWKLPEGDFNWFRFEVIEMEYNQPAPY</sequence>
<organism evidence="1 2">
    <name type="scientific">Anoxynatronum sibiricum</name>
    <dbReference type="NCBI Taxonomy" id="210623"/>
    <lineage>
        <taxon>Bacteria</taxon>
        <taxon>Bacillati</taxon>
        <taxon>Bacillota</taxon>
        <taxon>Clostridia</taxon>
        <taxon>Eubacteriales</taxon>
        <taxon>Clostridiaceae</taxon>
        <taxon>Anoxynatronum</taxon>
    </lineage>
</organism>
<comment type="caution">
    <text evidence="1">The sequence shown here is derived from an EMBL/GenBank/DDBJ whole genome shotgun (WGS) entry which is preliminary data.</text>
</comment>
<accession>A0ABU9VWQ2</accession>
<evidence type="ECO:0000313" key="2">
    <source>
        <dbReference type="Proteomes" id="UP001407405"/>
    </source>
</evidence>